<reference evidence="7 8" key="1">
    <citation type="submission" date="2022-03" db="EMBL/GenBank/DDBJ databases">
        <title>Genomic Encyclopedia of Type Strains, Phase III (KMG-III): the genomes of soil and plant-associated and newly described type strains.</title>
        <authorList>
            <person name="Whitman W."/>
        </authorList>
    </citation>
    <scope>NUCLEOTIDE SEQUENCE [LARGE SCALE GENOMIC DNA]</scope>
    <source>
        <strain evidence="7 8">BSker1</strain>
    </source>
</reference>
<dbReference type="PANTHER" id="PTHR36918">
    <property type="match status" value="1"/>
</dbReference>
<keyword evidence="5" id="KW-0143">Chaperone</keyword>
<evidence type="ECO:0000256" key="4">
    <source>
        <dbReference type="ARBA" id="ARBA00023010"/>
    </source>
</evidence>
<keyword evidence="5" id="KW-0963">Cytoplasm</keyword>
<evidence type="ECO:0000313" key="7">
    <source>
        <dbReference type="EMBL" id="MCP1728103.1"/>
    </source>
</evidence>
<keyword evidence="2 5" id="KW-0813">Transport</keyword>
<feature type="region of interest" description="Disordered" evidence="6">
    <location>
        <begin position="1"/>
        <end position="20"/>
    </location>
</feature>
<dbReference type="PANTHER" id="PTHR36918:SF1">
    <property type="entry name" value="PROTEIN-EXPORT PROTEIN SECB"/>
    <property type="match status" value="1"/>
</dbReference>
<keyword evidence="3 5" id="KW-0653">Protein transport</keyword>
<dbReference type="HAMAP" id="MF_00821">
    <property type="entry name" value="SecB"/>
    <property type="match status" value="1"/>
</dbReference>
<evidence type="ECO:0000256" key="1">
    <source>
        <dbReference type="ARBA" id="ARBA00009990"/>
    </source>
</evidence>
<evidence type="ECO:0000313" key="8">
    <source>
        <dbReference type="Proteomes" id="UP001523550"/>
    </source>
</evidence>
<evidence type="ECO:0000256" key="5">
    <source>
        <dbReference type="HAMAP-Rule" id="MF_00821"/>
    </source>
</evidence>
<dbReference type="RefSeq" id="WP_253449610.1">
    <property type="nucleotide sequence ID" value="NZ_JALJYF010000002.1"/>
</dbReference>
<comment type="subunit">
    <text evidence="5">Homotetramer, a dimer of dimers. One homotetramer interacts with 1 SecA dimer.</text>
</comment>
<evidence type="ECO:0000256" key="2">
    <source>
        <dbReference type="ARBA" id="ARBA00022448"/>
    </source>
</evidence>
<comment type="similarity">
    <text evidence="1 5">Belongs to the SecB family.</text>
</comment>
<comment type="caution">
    <text evidence="7">The sequence shown here is derived from an EMBL/GenBank/DDBJ whole genome shotgun (WGS) entry which is preliminary data.</text>
</comment>
<evidence type="ECO:0000256" key="6">
    <source>
        <dbReference type="SAM" id="MobiDB-lite"/>
    </source>
</evidence>
<dbReference type="Gene3D" id="3.10.420.10">
    <property type="entry name" value="SecB-like"/>
    <property type="match status" value="1"/>
</dbReference>
<dbReference type="Proteomes" id="UP001523550">
    <property type="component" value="Unassembled WGS sequence"/>
</dbReference>
<dbReference type="SUPFAM" id="SSF54611">
    <property type="entry name" value="SecB-like"/>
    <property type="match status" value="1"/>
</dbReference>
<dbReference type="InterPro" id="IPR035958">
    <property type="entry name" value="SecB-like_sf"/>
</dbReference>
<accession>A0ABT1GCK6</accession>
<name>A0ABT1GCK6_9GAMM</name>
<dbReference type="EMBL" id="JALJYF010000002">
    <property type="protein sequence ID" value="MCP1728103.1"/>
    <property type="molecule type" value="Genomic_DNA"/>
</dbReference>
<proteinExistence type="inferred from homology"/>
<comment type="subcellular location">
    <subcellularLocation>
        <location evidence="5">Cytoplasm</location>
    </subcellularLocation>
</comment>
<protein>
    <recommendedName>
        <fullName evidence="5">Protein-export protein SecB</fullName>
    </recommendedName>
</protein>
<evidence type="ECO:0000256" key="3">
    <source>
        <dbReference type="ARBA" id="ARBA00022927"/>
    </source>
</evidence>
<organism evidence="7 8">
    <name type="scientific">Natronospira proteinivora</name>
    <dbReference type="NCBI Taxonomy" id="1807133"/>
    <lineage>
        <taxon>Bacteria</taxon>
        <taxon>Pseudomonadati</taxon>
        <taxon>Pseudomonadota</taxon>
        <taxon>Gammaproteobacteria</taxon>
        <taxon>Natronospirales</taxon>
        <taxon>Natronospiraceae</taxon>
        <taxon>Natronospira</taxon>
    </lineage>
</organism>
<feature type="compositionally biased region" description="Low complexity" evidence="6">
    <location>
        <begin position="8"/>
        <end position="19"/>
    </location>
</feature>
<comment type="function">
    <text evidence="5">One of the proteins required for the normal export of preproteins out of the cell cytoplasm. It is a molecular chaperone that binds to a subset of precursor proteins, maintaining them in a translocation-competent state. It also specifically binds to its receptor SecA.</text>
</comment>
<sequence length="168" mass="18564">MAEDKQDNANNQAGGQDAAASKDVQLHNIYVKDFSFESPQAPQIFTQQVTPEFSMNMGNRAAQVAESLYEVTLNIEVEARHEDKAVFLIELQQSGLFQLDGFTGEEKEAVLGAFCPAQLYPYAREVITTMVTNGGFPAPRLQPVNFDLLRHRQKEQQQAAAQESGGQA</sequence>
<dbReference type="InterPro" id="IPR003708">
    <property type="entry name" value="SecB"/>
</dbReference>
<keyword evidence="8" id="KW-1185">Reference proteome</keyword>
<dbReference type="Pfam" id="PF02556">
    <property type="entry name" value="SecB"/>
    <property type="match status" value="1"/>
</dbReference>
<gene>
    <name evidence="5" type="primary">secB</name>
    <name evidence="7" type="ORF">J2T60_002103</name>
</gene>
<keyword evidence="4 5" id="KW-0811">Translocation</keyword>
<dbReference type="NCBIfam" id="TIGR00809">
    <property type="entry name" value="secB"/>
    <property type="match status" value="1"/>
</dbReference>
<dbReference type="PRINTS" id="PR01594">
    <property type="entry name" value="SECBCHAPRONE"/>
</dbReference>